<evidence type="ECO:0000313" key="1">
    <source>
        <dbReference type="EMBL" id="EIW00994.1"/>
    </source>
</evidence>
<dbReference type="AlphaFoldDB" id="I9KVF3"/>
<evidence type="ECO:0000313" key="2">
    <source>
        <dbReference type="Proteomes" id="UP000005110"/>
    </source>
</evidence>
<gene>
    <name evidence="1" type="ORF">ThesiDRAFT1_2136</name>
</gene>
<dbReference type="NCBIfam" id="TIGR02682">
    <property type="entry name" value="cas_csx11"/>
    <property type="match status" value="1"/>
</dbReference>
<dbReference type="InterPro" id="IPR014055">
    <property type="entry name" value="CRISPR-assoc_prot_Csx11"/>
</dbReference>
<reference evidence="1 2" key="1">
    <citation type="submission" date="2012-02" db="EMBL/GenBank/DDBJ databases">
        <title>Improved High-Quality Draft sequence of Thermoanaerobacter siderophilus SR4.</title>
        <authorList>
            <consortium name="US DOE Joint Genome Institute"/>
            <person name="Lucas S."/>
            <person name="Han J."/>
            <person name="Lapidus A."/>
            <person name="Cheng J.-F."/>
            <person name="Goodwin L."/>
            <person name="Pitluck S."/>
            <person name="Peters L."/>
            <person name="Detter J.C."/>
            <person name="Han C."/>
            <person name="Tapia R."/>
            <person name="Land M."/>
            <person name="Hauser L."/>
            <person name="Kyrpides N."/>
            <person name="Ivanova N."/>
            <person name="Pagani I."/>
            <person name="Hemme C."/>
            <person name="Woyke T."/>
        </authorList>
    </citation>
    <scope>NUCLEOTIDE SEQUENCE [LARGE SCALE GENOMIC DNA]</scope>
    <source>
        <strain evidence="1 2">SR4</strain>
    </source>
</reference>
<dbReference type="EMBL" id="CM001486">
    <property type="protein sequence ID" value="EIW00994.1"/>
    <property type="molecule type" value="Genomic_DNA"/>
</dbReference>
<proteinExistence type="predicted"/>
<name>I9KVF3_9THEO</name>
<keyword evidence="2" id="KW-1185">Reference proteome</keyword>
<accession>I9KVF3</accession>
<dbReference type="HOGENOM" id="CLU_405929_0_0_9"/>
<dbReference type="Proteomes" id="UP000005110">
    <property type="component" value="Chromosome"/>
</dbReference>
<organism evidence="1 2">
    <name type="scientific">Thermoanaerobacter siderophilus SR4</name>
    <dbReference type="NCBI Taxonomy" id="880478"/>
    <lineage>
        <taxon>Bacteria</taxon>
        <taxon>Bacillati</taxon>
        <taxon>Bacillota</taxon>
        <taxon>Clostridia</taxon>
        <taxon>Thermoanaerobacterales</taxon>
        <taxon>Thermoanaerobacteraceae</taxon>
        <taxon>Thermoanaerobacter</taxon>
    </lineage>
</organism>
<protein>
    <submittedName>
        <fullName evidence="1">CRISPR-associated protein, Csx11 family</fullName>
    </submittedName>
</protein>
<dbReference type="PATRIC" id="fig|880478.3.peg.552"/>
<sequence length="1014" mass="120713">MSTLNLNNFIDDKDETKDKRKEVIKAEIGALLFNLGKTHIGFKFWRDYFSKYSHEFRFSSYKEYIKNGVFIDELRNIDNELADFFLNLNISLGFENIPIIELMLGGESNLDFVKDVFFRSCENINSGIDKGDPLKQLNLLWISNAFGSFKEEVIKENFDNRRLKFFKDFWDKVSSFGVEPDNLTYQNWIEIRNFVLEEIKKWYSHLLSDSRFPINDITLWDQAYMTASLFKATITAMLLDSSKVNEYKTPKKIKWSILGIQYDKLSLIEKSLKANYISWYNSKINECDKKIKSMIEEKYVLGNEIYRDETGIYFLVPENIICKDEENGLYRIHDDLKIIENDILDEFHNIFNHEIYPSIFLTKPSRGTMNLSYLVESAKENFLKPCLPENFGDEIVNNIVDDYNGLCYICGIRPGKKKEDLILCDICEEKRKLRMKEWYHNLNGETIWTGDIGDKNGRIALISLKFEMKEWLNGDFLNTFVNTDFDYKLSLKEIKDGLIKDKNKKIPNTLVGTTLRSVKITDFAETALLERSIGDRWENLITKKVGSKIDFENRKIHWDKLSNDEIDFLAEIILQFIVRKNPSPARLRRITETTKEFLEIMKKDLPSFMFDEEKRRWRNKRIIWYCGDNIKKNYEYEYKGLEFMSDSEGYVYLISSLDFAIDIIKNRTKIEKRFIKKIEEGNFDWLKEEIILNDKKDKKYSNIILQSSNAEYKEYLPFISMIDPTPSLWQFIIPAESVPQVIKEIKERYIKEFKYVVGKLPLHIGIIYTDYMKPLYVGIKALREIKRDIENFEVIMSIESEGELKTLQDEALVYANDFEKNESLIDMYSLYEKKAVNSKYEFYIVPEKDTKQCIHTFNDKNGIEKFIVYPNTIDFEFIDVNIRRNDINYDKEGKRYLKFKKRRPYKWEEWEKFIKFYNYFNDSNRKTKLHNIINIIYSKIEDWKGDEGNLKSYLLTSFINVLKLDNKEKLNEFSKIFGEQDWSALMEKADEDFLDTLKMFIDMFEFWHKALKKL</sequence>